<comment type="caution">
    <text evidence="4">The sequence shown here is derived from an EMBL/GenBank/DDBJ whole genome shotgun (WGS) entry which is preliminary data.</text>
</comment>
<feature type="domain" description="Helicase XPB/Ssl2 N-terminal" evidence="3">
    <location>
        <begin position="519"/>
        <end position="641"/>
    </location>
</feature>
<dbReference type="EMBL" id="JBHSRF010000107">
    <property type="protein sequence ID" value="MFC6086931.1"/>
    <property type="molecule type" value="Genomic_DNA"/>
</dbReference>
<evidence type="ECO:0000259" key="3">
    <source>
        <dbReference type="Pfam" id="PF13625"/>
    </source>
</evidence>
<keyword evidence="4" id="KW-0347">Helicase</keyword>
<dbReference type="InterPro" id="IPR026881">
    <property type="entry name" value="WYL_dom"/>
</dbReference>
<dbReference type="GO" id="GO:0004386">
    <property type="term" value="F:helicase activity"/>
    <property type="evidence" value="ECO:0007669"/>
    <property type="project" value="UniProtKB-KW"/>
</dbReference>
<feature type="region of interest" description="Disordered" evidence="1">
    <location>
        <begin position="715"/>
        <end position="739"/>
    </location>
</feature>
<dbReference type="Proteomes" id="UP001596137">
    <property type="component" value="Unassembled WGS sequence"/>
</dbReference>
<reference evidence="5" key="1">
    <citation type="journal article" date="2019" name="Int. J. Syst. Evol. Microbiol.">
        <title>The Global Catalogue of Microorganisms (GCM) 10K type strain sequencing project: providing services to taxonomists for standard genome sequencing and annotation.</title>
        <authorList>
            <consortium name="The Broad Institute Genomics Platform"/>
            <consortium name="The Broad Institute Genome Sequencing Center for Infectious Disease"/>
            <person name="Wu L."/>
            <person name="Ma J."/>
        </authorList>
    </citation>
    <scope>NUCLEOTIDE SEQUENCE [LARGE SCALE GENOMIC DNA]</scope>
    <source>
        <strain evidence="5">JCM 30346</strain>
    </source>
</reference>
<keyword evidence="4" id="KW-0547">Nucleotide-binding</keyword>
<keyword evidence="5" id="KW-1185">Reference proteome</keyword>
<evidence type="ECO:0000259" key="2">
    <source>
        <dbReference type="Pfam" id="PF13280"/>
    </source>
</evidence>
<evidence type="ECO:0000313" key="5">
    <source>
        <dbReference type="Proteomes" id="UP001596137"/>
    </source>
</evidence>
<dbReference type="PROSITE" id="PS52050">
    <property type="entry name" value="WYL"/>
    <property type="match status" value="1"/>
</dbReference>
<name>A0ABW1NVG9_9ACTN</name>
<protein>
    <submittedName>
        <fullName evidence="4">Helicase-associated domain-containing protein</fullName>
    </submittedName>
</protein>
<accession>A0ABW1NVG9</accession>
<keyword evidence="4" id="KW-0067">ATP-binding</keyword>
<sequence length="805" mass="85919">MNTEFAEWLRGLSDDRLRALVSARPELITPVPAHLDGLAIRAAGPSATSRALDRLDRFTLAVIETLVVLTEDDAPGLPYAELRAAVARSVPPGQASHLDEALRRTVDALQAAALVYGSDESLRPAPGVRDVSDTPAGLGPPAADVFRHHPPERLTELIDAVHGTPAGSTTKTAQDTGPGEGVVERLAGALAEGGVVERLLADVGPQARAALEELAWGPPTGRLPNARREVSLATAQSPIEQLLARGLLGATGDESVALPREVGLVLRGGRVHRDLSPSAPPLTGTDRDRLLADRTAAGQAFMFTRTVEELCEDWSVEPPGVLRTGGLAVRDLKRTAQLLDLPEWTAALVIEVAHTAGLIASSGPADGEWTPTTAYDAWRVRATEDRWEVLASSWLTSERVPGLVGERDDRERLLNVLHPELRRPVAAEVRLRTLRVLASAPPGLAPAAESVRERLAFEQPRRRATYRDQLVAFTLREAEQLGVTGLGVLSSFGRALLSRPPGDAATTLAPLLPEPVDHVVLQADLTAVAPGPLTSDLGRWLSLAANIESKGGATVYRFAEASIRRALDAGSSADDLLSMLEKHSTTPVPQPLRYLVTDVARRHGRIRVGTASAYVRCDDPAVLDEVMADRRAAPLRLRRLAPTVVASRNSRAAVVDTLRALGYAPVAESSEGDVLVTRADARRTERPPAARPAPGALGPDTDVVAAAVRAIRAGDEAHRARRRPVPEPDGQVPRSPSSSTIAALQDAIRQGARVWIGYLDAQGQATSRILEPARMEGGYLTAYDETRAAVHRFALHRITGVADVS</sequence>
<evidence type="ECO:0000313" key="4">
    <source>
        <dbReference type="EMBL" id="MFC6086931.1"/>
    </source>
</evidence>
<dbReference type="Pfam" id="PF13280">
    <property type="entry name" value="WYL"/>
    <property type="match status" value="1"/>
</dbReference>
<organism evidence="4 5">
    <name type="scientific">Sphaerisporangium aureirubrum</name>
    <dbReference type="NCBI Taxonomy" id="1544736"/>
    <lineage>
        <taxon>Bacteria</taxon>
        <taxon>Bacillati</taxon>
        <taxon>Actinomycetota</taxon>
        <taxon>Actinomycetes</taxon>
        <taxon>Streptosporangiales</taxon>
        <taxon>Streptosporangiaceae</taxon>
        <taxon>Sphaerisporangium</taxon>
    </lineage>
</organism>
<dbReference type="InterPro" id="IPR032830">
    <property type="entry name" value="XPB/Ssl2_N"/>
</dbReference>
<dbReference type="RefSeq" id="WP_380762609.1">
    <property type="nucleotide sequence ID" value="NZ_JBHSRF010000107.1"/>
</dbReference>
<proteinExistence type="predicted"/>
<dbReference type="Pfam" id="PF13625">
    <property type="entry name" value="Helicase_C_3"/>
    <property type="match status" value="1"/>
</dbReference>
<evidence type="ECO:0000256" key="1">
    <source>
        <dbReference type="SAM" id="MobiDB-lite"/>
    </source>
</evidence>
<feature type="domain" description="WYL" evidence="2">
    <location>
        <begin position="740"/>
        <end position="801"/>
    </location>
</feature>
<gene>
    <name evidence="4" type="ORF">ACFP1K_37600</name>
</gene>
<keyword evidence="4" id="KW-0378">Hydrolase</keyword>